<gene>
    <name evidence="3" type="ORF">C361_01452</name>
</gene>
<dbReference type="AlphaFoldDB" id="A0A854QK45"/>
<protein>
    <submittedName>
        <fullName evidence="3">Selenoprotein W</fullName>
    </submittedName>
</protein>
<reference evidence="3 4" key="1">
    <citation type="submission" date="2017-06" db="EMBL/GenBank/DDBJ databases">
        <title>Global population genomics of the pathogenic fungus Cryptococcus neoformans var. grubii.</title>
        <authorList>
            <person name="Cuomo C."/>
            <person name="Litvintseva A."/>
            <person name="Chen Y."/>
            <person name="Young S."/>
            <person name="Zeng Q."/>
            <person name="Chapman S."/>
            <person name="Gujja S."/>
            <person name="Saif S."/>
            <person name="Birren B."/>
        </authorList>
    </citation>
    <scope>NUCLEOTIDE SEQUENCE [LARGE SCALE GENOMIC DNA]</scope>
    <source>
        <strain evidence="3 4">Tu259-1</strain>
    </source>
</reference>
<sequence>MPENCKDCGQYPTQPASSTAMSRGVIAPECSLPGADVASPLSLSYVSSQTQAQDQTEVQPRLKVGAGEAKVEGLENKDEGTGTSTPSASASATVAMLAGQGFKAPDLREVKPSVIIEFCDRCRWAPRATWIQTELFLTFPNPILRSITLMPLNAPETGGRFRVWVDVGKGMGDELAWDRKTEGGFPELKVLKQRIRNLVQPDMGLGHSDVHGTTGEAK</sequence>
<dbReference type="SUPFAM" id="SSF52833">
    <property type="entry name" value="Thioredoxin-like"/>
    <property type="match status" value="1"/>
</dbReference>
<feature type="region of interest" description="Disordered" evidence="2">
    <location>
        <begin position="1"/>
        <end position="22"/>
    </location>
</feature>
<dbReference type="Gene3D" id="3.40.30.10">
    <property type="entry name" value="Glutaredoxin"/>
    <property type="match status" value="1"/>
</dbReference>
<evidence type="ECO:0000313" key="4">
    <source>
        <dbReference type="Proteomes" id="UP000199727"/>
    </source>
</evidence>
<accession>A0A854QK45</accession>
<feature type="region of interest" description="Disordered" evidence="2">
    <location>
        <begin position="66"/>
        <end position="88"/>
    </location>
</feature>
<dbReference type="OrthoDB" id="60822at2759"/>
<dbReference type="PANTHER" id="PTHR36417:SF2">
    <property type="entry name" value="SELENOPROTEIN DOMAIN PROTEIN (AFU_ORTHOLOGUE AFUA_1G05220)"/>
    <property type="match status" value="1"/>
</dbReference>
<evidence type="ECO:0000256" key="1">
    <source>
        <dbReference type="ARBA" id="ARBA00023284"/>
    </source>
</evidence>
<feature type="compositionally biased region" description="Basic and acidic residues" evidence="2">
    <location>
        <begin position="69"/>
        <end position="80"/>
    </location>
</feature>
<proteinExistence type="predicted"/>
<evidence type="ECO:0000313" key="3">
    <source>
        <dbReference type="EMBL" id="OXG26096.1"/>
    </source>
</evidence>
<dbReference type="Pfam" id="PF10262">
    <property type="entry name" value="Rdx"/>
    <property type="match status" value="1"/>
</dbReference>
<comment type="caution">
    <text evidence="3">The sequence shown here is derived from an EMBL/GenBank/DDBJ whole genome shotgun (WGS) entry which is preliminary data.</text>
</comment>
<dbReference type="InterPro" id="IPR036249">
    <property type="entry name" value="Thioredoxin-like_sf"/>
</dbReference>
<evidence type="ECO:0000256" key="2">
    <source>
        <dbReference type="SAM" id="MobiDB-lite"/>
    </source>
</evidence>
<dbReference type="EMBL" id="AMKT01000025">
    <property type="protein sequence ID" value="OXG26096.1"/>
    <property type="molecule type" value="Genomic_DNA"/>
</dbReference>
<organism evidence="3 4">
    <name type="scientific">Cryptococcus neoformans Tu259-1</name>
    <dbReference type="NCBI Taxonomy" id="1230072"/>
    <lineage>
        <taxon>Eukaryota</taxon>
        <taxon>Fungi</taxon>
        <taxon>Dikarya</taxon>
        <taxon>Basidiomycota</taxon>
        <taxon>Agaricomycotina</taxon>
        <taxon>Tremellomycetes</taxon>
        <taxon>Tremellales</taxon>
        <taxon>Cryptococcaceae</taxon>
        <taxon>Cryptococcus</taxon>
        <taxon>Cryptococcus neoformans species complex</taxon>
    </lineage>
</organism>
<feature type="compositionally biased region" description="Polar residues" evidence="2">
    <location>
        <begin position="11"/>
        <end position="21"/>
    </location>
</feature>
<dbReference type="NCBIfam" id="TIGR02174">
    <property type="entry name" value="CXXU_selWTH"/>
    <property type="match status" value="1"/>
</dbReference>
<dbReference type="Proteomes" id="UP000199727">
    <property type="component" value="Unassembled WGS sequence"/>
</dbReference>
<dbReference type="InterPro" id="IPR011893">
    <property type="entry name" value="Selenoprotein_Rdx-typ"/>
</dbReference>
<keyword evidence="1" id="KW-0676">Redox-active center</keyword>
<name>A0A854QK45_CRYNE</name>
<dbReference type="PANTHER" id="PTHR36417">
    <property type="entry name" value="SELENOPROTEIN DOMAIN PROTEIN (AFU_ORTHOLOGUE AFUA_1G05220)"/>
    <property type="match status" value="1"/>
</dbReference>